<keyword evidence="7" id="KW-1185">Reference proteome</keyword>
<dbReference type="SUPFAM" id="SSF54928">
    <property type="entry name" value="RNA-binding domain, RBD"/>
    <property type="match status" value="3"/>
</dbReference>
<dbReference type="PANTHER" id="PTHR47926:SF486">
    <property type="entry name" value="(WILD MALAYSIAN BANANA) HYPOTHETICAL PROTEIN"/>
    <property type="match status" value="1"/>
</dbReference>
<proteinExistence type="predicted"/>
<dbReference type="Pfam" id="PF00076">
    <property type="entry name" value="RRM_1"/>
    <property type="match status" value="3"/>
</dbReference>
<dbReference type="EMBL" id="CM010720">
    <property type="protein sequence ID" value="RZC67308.1"/>
    <property type="molecule type" value="Genomic_DNA"/>
</dbReference>
<accession>A0A4Y7K5R6</accession>
<evidence type="ECO:0000256" key="3">
    <source>
        <dbReference type="PROSITE-ProRule" id="PRU00708"/>
    </source>
</evidence>
<dbReference type="Pfam" id="PF01535">
    <property type="entry name" value="PPR"/>
    <property type="match status" value="7"/>
</dbReference>
<dbReference type="FunFam" id="3.30.70.330:FF:000519">
    <property type="entry name" value="heterogeneous nuclear ribonucleoprotein 1"/>
    <property type="match status" value="1"/>
</dbReference>
<dbReference type="PROSITE" id="PS50102">
    <property type="entry name" value="RRM"/>
    <property type="match status" value="3"/>
</dbReference>
<name>A0A4Y7K5R6_PAPSO</name>
<feature type="domain" description="RRM" evidence="5">
    <location>
        <begin position="91"/>
        <end position="167"/>
    </location>
</feature>
<dbReference type="FunFam" id="1.25.40.10:FF:000361">
    <property type="entry name" value="Pentatricopeptide repeat-containing protein chloroplastic"/>
    <property type="match status" value="1"/>
</dbReference>
<feature type="domain" description="RRM" evidence="5">
    <location>
        <begin position="3"/>
        <end position="79"/>
    </location>
</feature>
<dbReference type="InterPro" id="IPR000504">
    <property type="entry name" value="RRM_dom"/>
</dbReference>
<dbReference type="Proteomes" id="UP000316621">
    <property type="component" value="Chromosome 6"/>
</dbReference>
<feature type="repeat" description="PPR" evidence="3">
    <location>
        <begin position="764"/>
        <end position="799"/>
    </location>
</feature>
<protein>
    <recommendedName>
        <fullName evidence="5">RRM domain-containing protein</fullName>
    </recommendedName>
</protein>
<dbReference type="GO" id="GO:0003723">
    <property type="term" value="F:RNA binding"/>
    <property type="evidence" value="ECO:0007669"/>
    <property type="project" value="UniProtKB-UniRule"/>
</dbReference>
<dbReference type="InterPro" id="IPR046960">
    <property type="entry name" value="PPR_At4g14850-like_plant"/>
</dbReference>
<feature type="region of interest" description="Disordered" evidence="4">
    <location>
        <begin position="163"/>
        <end position="186"/>
    </location>
</feature>
<feature type="repeat" description="PPR" evidence="3">
    <location>
        <begin position="561"/>
        <end position="595"/>
    </location>
</feature>
<dbReference type="Pfam" id="PF14432">
    <property type="entry name" value="DYW_deaminase"/>
    <property type="match status" value="1"/>
</dbReference>
<dbReference type="Pfam" id="PF13041">
    <property type="entry name" value="PPR_2"/>
    <property type="match status" value="3"/>
</dbReference>
<dbReference type="GO" id="GO:0008270">
    <property type="term" value="F:zinc ion binding"/>
    <property type="evidence" value="ECO:0007669"/>
    <property type="project" value="InterPro"/>
</dbReference>
<feature type="domain" description="RRM" evidence="5">
    <location>
        <begin position="231"/>
        <end position="307"/>
    </location>
</feature>
<evidence type="ECO:0000256" key="4">
    <source>
        <dbReference type="SAM" id="MobiDB-lite"/>
    </source>
</evidence>
<dbReference type="Pfam" id="PF20431">
    <property type="entry name" value="E_motif"/>
    <property type="match status" value="1"/>
</dbReference>
<dbReference type="FunFam" id="1.25.40.10:FF:000490">
    <property type="entry name" value="Pentatricopeptide repeat-containing protein chloroplastic"/>
    <property type="match status" value="1"/>
</dbReference>
<evidence type="ECO:0000256" key="2">
    <source>
        <dbReference type="PROSITE-ProRule" id="PRU00176"/>
    </source>
</evidence>
<reference evidence="6 7" key="1">
    <citation type="journal article" date="2018" name="Science">
        <title>The opium poppy genome and morphinan production.</title>
        <authorList>
            <person name="Guo L."/>
            <person name="Winzer T."/>
            <person name="Yang X."/>
            <person name="Li Y."/>
            <person name="Ning Z."/>
            <person name="He Z."/>
            <person name="Teodor R."/>
            <person name="Lu Y."/>
            <person name="Bowser T.A."/>
            <person name="Graham I.A."/>
            <person name="Ye K."/>
        </authorList>
    </citation>
    <scope>NUCLEOTIDE SEQUENCE [LARGE SCALE GENOMIC DNA]</scope>
    <source>
        <strain evidence="7">cv. HN1</strain>
        <tissue evidence="6">Leaves</tissue>
    </source>
</reference>
<dbReference type="InterPro" id="IPR012677">
    <property type="entry name" value="Nucleotide-bd_a/b_plait_sf"/>
</dbReference>
<evidence type="ECO:0000259" key="5">
    <source>
        <dbReference type="PROSITE" id="PS50102"/>
    </source>
</evidence>
<dbReference type="GO" id="GO:0009451">
    <property type="term" value="P:RNA modification"/>
    <property type="evidence" value="ECO:0007669"/>
    <property type="project" value="InterPro"/>
</dbReference>
<evidence type="ECO:0000313" key="7">
    <source>
        <dbReference type="Proteomes" id="UP000316621"/>
    </source>
</evidence>
<feature type="repeat" description="PPR" evidence="3">
    <location>
        <begin position="866"/>
        <end position="900"/>
    </location>
</feature>
<keyword evidence="2" id="KW-0694">RNA-binding</keyword>
<dbReference type="InterPro" id="IPR002885">
    <property type="entry name" value="PPR_rpt"/>
</dbReference>
<dbReference type="SMART" id="SM00360">
    <property type="entry name" value="RRM"/>
    <property type="match status" value="3"/>
</dbReference>
<dbReference type="FunFam" id="1.25.40.10:FF:000196">
    <property type="entry name" value="Pentatricopeptide repeat-containing protein At4g14850"/>
    <property type="match status" value="1"/>
</dbReference>
<dbReference type="InterPro" id="IPR046848">
    <property type="entry name" value="E_motif"/>
</dbReference>
<dbReference type="Gene3D" id="1.25.40.10">
    <property type="entry name" value="Tetratricopeptide repeat domain"/>
    <property type="match status" value="5"/>
</dbReference>
<dbReference type="InterPro" id="IPR035979">
    <property type="entry name" value="RBD_domain_sf"/>
</dbReference>
<dbReference type="NCBIfam" id="TIGR00756">
    <property type="entry name" value="PPR"/>
    <property type="match status" value="4"/>
</dbReference>
<gene>
    <name evidence="6" type="ORF">C5167_010993</name>
</gene>
<dbReference type="FunFam" id="3.30.70.330:FF:000316">
    <property type="entry name" value="RNA-binding family protein isoform 1"/>
    <property type="match status" value="1"/>
</dbReference>
<sequence length="1382" mass="153281">MENKLVVLGIPWDVDTEGLRDYMSKFGELEDVIVMKERSTGRSRGFGYVTFADVEDAKGALESEHFLGNRILEVKVATPKEEMRAPSKKVTRIFVARIPQTVTEAIFRSYFETFGEITDIYMPKDQGSKAHRGIGFITYETADSVDTLMSETHELEGSTIVVDRATPKDDDSTHMRQPPPNRVPQGGYGAYNAYITAATRYAALGAPTMYDHPSLGYARGVAEPAVRGMGKKIFVGRLPQEASVEDLRHYFGRFGRIIDVYVPKDPKRTGHRGFGFVTFAEDGVAERVSRRTHEICGHQVAIDSATPLDDAGGTSGGGGGGNLMMQNLEPYGGYVGPMRAYNNYGSLDFDDWGNYGGQTYGGQSYGGLARAGVNIGGGGGGASSGRPSRMDWSTNYEFDFHQLFISCNKSIHLAKRLHALLLVSGEAKNIYFSTKLVNLYAYLGDISYSSITFEQIRTKNVFAWNSMISGFVHNGCSREAINCYYRLLVTSSSRVRPDFYTFPVVLKACGDLIDGKKVHCWVLKLGFCLDLFIDASLIHMYSKFGFVTDARKVFDVMRVRDKGTWNAMISGFCQNGNAVEALGVFEEMRMEGVQLDSTTVSSILPVCAPLGEGLKGILIHVYAIKHGLEFDVFVSNALINMYAKLGELVSSRKAFGQMIARDLVSWNSLISAYEQNNDPISALKLFSEMMENKFQPDVFTLVSLASVVAQSGDDHKSRSVHSFIMRRSWMCEDSFIENAIMDMYAKLGYIDLARKVFERMAFKDVISWNTLITGYAQNGLASEAVEVFREMEWCKGIVPDQGTLVSILPAFSHLGSLQHGMRVHGHSIKIGLCMDIFVGTCLIDLYVKCGRLDDAMLVFKQVPRRSSVPWNAIISGHGIHGDGEVALKIFGEMQDDGVKPDHVTFVSVLSACSHAGLVEQGQSCFQLMQQKYGIEPSLKHYGCMVDLLGRAGHVDTAYDFIKDMPIRPDASVWGALLGACKIHQNEELGKVASEQLFEVDPENVGYYVLVSNMYASSGKWDGADKVRSLARDRGLRKTPGWSSIEVNKKVDVFYSGNQSHPQCEEIYKELGGLLSKMKSLGYVPDYSFVLQDVEDDEKEHILTSHSERLAIAYGIINTPPKTPIRIFKNLRYPEGRMVIVLNVIVMKDLAAAFINLGGKILCWASIFATLNGWDSIRSRFRKLVICGDWVLQHVGFKIKDVLFYVADSVGTLMSKTHGLEGSKIVVYPGIPKDDDSTHARPPPSSRVLQGEYGAYNAYITAATGCSAGDAPTMYDHPSLGCARLLNQLYEEWAKRFLFDKLPQEQALKIFARPKRTGHQVFGFVTFAEDGVADCVFLEGLMKFVDTSKCLIIWYRFCYTGCNRFSTPPNDAGGTSGRRVLKP</sequence>
<keyword evidence="1" id="KW-0677">Repeat</keyword>
<dbReference type="Gene3D" id="3.30.70.330">
    <property type="match status" value="3"/>
</dbReference>
<feature type="compositionally biased region" description="Basic and acidic residues" evidence="4">
    <location>
        <begin position="165"/>
        <end position="174"/>
    </location>
</feature>
<dbReference type="PROSITE" id="PS51375">
    <property type="entry name" value="PPR"/>
    <property type="match status" value="4"/>
</dbReference>
<dbReference type="PANTHER" id="PTHR47926">
    <property type="entry name" value="PENTATRICOPEPTIDE REPEAT-CONTAINING PROTEIN"/>
    <property type="match status" value="1"/>
</dbReference>
<feature type="repeat" description="PPR" evidence="3">
    <location>
        <begin position="662"/>
        <end position="696"/>
    </location>
</feature>
<evidence type="ECO:0000256" key="1">
    <source>
        <dbReference type="ARBA" id="ARBA00022737"/>
    </source>
</evidence>
<organism evidence="6 7">
    <name type="scientific">Papaver somniferum</name>
    <name type="common">Opium poppy</name>
    <dbReference type="NCBI Taxonomy" id="3469"/>
    <lineage>
        <taxon>Eukaryota</taxon>
        <taxon>Viridiplantae</taxon>
        <taxon>Streptophyta</taxon>
        <taxon>Embryophyta</taxon>
        <taxon>Tracheophyta</taxon>
        <taxon>Spermatophyta</taxon>
        <taxon>Magnoliopsida</taxon>
        <taxon>Ranunculales</taxon>
        <taxon>Papaveraceae</taxon>
        <taxon>Papaveroideae</taxon>
        <taxon>Papaver</taxon>
    </lineage>
</organism>
<dbReference type="InterPro" id="IPR032867">
    <property type="entry name" value="DYW_dom"/>
</dbReference>
<dbReference type="FunFam" id="3.30.70.330:FF:000364">
    <property type="entry name" value="heterogeneous nuclear ribonucleoprotein 1"/>
    <property type="match status" value="1"/>
</dbReference>
<dbReference type="FunFam" id="1.25.40.10:FF:000344">
    <property type="entry name" value="Pentatricopeptide repeat-containing protein"/>
    <property type="match status" value="1"/>
</dbReference>
<evidence type="ECO:0000313" key="6">
    <source>
        <dbReference type="EMBL" id="RZC67308.1"/>
    </source>
</evidence>
<dbReference type="InterPro" id="IPR011990">
    <property type="entry name" value="TPR-like_helical_dom_sf"/>
</dbReference>
<dbReference type="Gramene" id="RZC67308">
    <property type="protein sequence ID" value="RZC67308"/>
    <property type="gene ID" value="C5167_010993"/>
</dbReference>